<dbReference type="Proteomes" id="UP001589838">
    <property type="component" value="Unassembled WGS sequence"/>
</dbReference>
<comment type="caution">
    <text evidence="1">The sequence shown here is derived from an EMBL/GenBank/DDBJ whole genome shotgun (WGS) entry which is preliminary data.</text>
</comment>
<dbReference type="RefSeq" id="WP_335963808.1">
    <property type="nucleotide sequence ID" value="NZ_JAXBLX010000064.1"/>
</dbReference>
<name>A0ABV6KGE3_9BACI</name>
<sequence length="214" mass="25159">MALDWFDRVTEELQDDLESICEKYDQIGHMSIDKGAKHPRIEFFVETEENGREYFCTLFFDPLNNEFYVESFDLDLDLISRTILEDIDDIIDAVHDSFHDYLDEEDDISDFYEVEADEVDFEDEEEYETLEVDWETPEVTAYIAENEEVEISYKFGVIQETGDGILQRINRVKTDDNDLIKDEFNFIFSKDEASTIIAMIASHMDSIKSLDIEQ</sequence>
<organism evidence="1 2">
    <name type="scientific">Halalkalibacter kiskunsagensis</name>
    <dbReference type="NCBI Taxonomy" id="1548599"/>
    <lineage>
        <taxon>Bacteria</taxon>
        <taxon>Bacillati</taxon>
        <taxon>Bacillota</taxon>
        <taxon>Bacilli</taxon>
        <taxon>Bacillales</taxon>
        <taxon>Bacillaceae</taxon>
        <taxon>Halalkalibacter</taxon>
    </lineage>
</organism>
<keyword evidence="2" id="KW-1185">Reference proteome</keyword>
<protein>
    <submittedName>
        <fullName evidence="1">Uncharacterized protein</fullName>
    </submittedName>
</protein>
<evidence type="ECO:0000313" key="2">
    <source>
        <dbReference type="Proteomes" id="UP001589838"/>
    </source>
</evidence>
<reference evidence="1 2" key="1">
    <citation type="submission" date="2024-09" db="EMBL/GenBank/DDBJ databases">
        <authorList>
            <person name="Sun Q."/>
            <person name="Mori K."/>
        </authorList>
    </citation>
    <scope>NUCLEOTIDE SEQUENCE [LARGE SCALE GENOMIC DNA]</scope>
    <source>
        <strain evidence="1 2">NCAIM B.02610</strain>
    </source>
</reference>
<proteinExistence type="predicted"/>
<evidence type="ECO:0000313" key="1">
    <source>
        <dbReference type="EMBL" id="MFC0472391.1"/>
    </source>
</evidence>
<dbReference type="EMBL" id="JBHLUX010000075">
    <property type="protein sequence ID" value="MFC0472391.1"/>
    <property type="molecule type" value="Genomic_DNA"/>
</dbReference>
<gene>
    <name evidence="1" type="ORF">ACFFHM_18360</name>
</gene>
<accession>A0ABV6KGE3</accession>